<keyword evidence="10" id="KW-0443">Lipid metabolism</keyword>
<evidence type="ECO:0000256" key="15">
    <source>
        <dbReference type="ARBA" id="ARBA00038456"/>
    </source>
</evidence>
<dbReference type="CDD" id="cd03443">
    <property type="entry name" value="PaaI_thioesterase"/>
    <property type="match status" value="1"/>
</dbReference>
<evidence type="ECO:0000256" key="21">
    <source>
        <dbReference type="ARBA" id="ARBA00047969"/>
    </source>
</evidence>
<evidence type="ECO:0000256" key="2">
    <source>
        <dbReference type="ARBA" id="ARBA00004496"/>
    </source>
</evidence>
<keyword evidence="8" id="KW-0276">Fatty acid metabolism</keyword>
<dbReference type="EC" id="3.1.2.2" evidence="16"/>
<evidence type="ECO:0000256" key="18">
    <source>
        <dbReference type="ARBA" id="ARBA00043210"/>
    </source>
</evidence>
<reference evidence="25 26" key="1">
    <citation type="submission" date="2019-11" db="EMBL/GenBank/DDBJ databases">
        <title>Draft genome sequence of Paludibacterium sp. dN18-1.</title>
        <authorList>
            <person name="Im W.-T."/>
        </authorList>
    </citation>
    <scope>NUCLEOTIDE SEQUENCE [LARGE SCALE GENOMIC DNA]</scope>
    <source>
        <strain evidence="26">dN 18-1</strain>
    </source>
</reference>
<comment type="catalytic activity">
    <reaction evidence="22">
        <text>dodecanoyl-CoA + H2O = dodecanoate + CoA + H(+)</text>
        <dbReference type="Rhea" id="RHEA:30135"/>
        <dbReference type="ChEBI" id="CHEBI:15377"/>
        <dbReference type="ChEBI" id="CHEBI:15378"/>
        <dbReference type="ChEBI" id="CHEBI:18262"/>
        <dbReference type="ChEBI" id="CHEBI:57287"/>
        <dbReference type="ChEBI" id="CHEBI:57375"/>
    </reaction>
    <physiologicalReaction direction="left-to-right" evidence="22">
        <dbReference type="Rhea" id="RHEA:30136"/>
    </physiologicalReaction>
</comment>
<proteinExistence type="inferred from homology"/>
<comment type="catalytic activity">
    <reaction evidence="13">
        <text>(5Z,8Z,11Z,14Z)-eicosatetraenoyl-CoA + H2O = (5Z,8Z,11Z,14Z)-eicosatetraenoate + CoA + H(+)</text>
        <dbReference type="Rhea" id="RHEA:40151"/>
        <dbReference type="ChEBI" id="CHEBI:15377"/>
        <dbReference type="ChEBI" id="CHEBI:15378"/>
        <dbReference type="ChEBI" id="CHEBI:32395"/>
        <dbReference type="ChEBI" id="CHEBI:57287"/>
        <dbReference type="ChEBI" id="CHEBI:57368"/>
    </reaction>
    <physiologicalReaction direction="left-to-right" evidence="13">
        <dbReference type="Rhea" id="RHEA:40152"/>
    </physiologicalReaction>
</comment>
<evidence type="ECO:0000256" key="3">
    <source>
        <dbReference type="ARBA" id="ARBA00004632"/>
    </source>
</evidence>
<keyword evidence="7" id="KW-0378">Hydrolase</keyword>
<keyword evidence="12" id="KW-0966">Cell projection</keyword>
<evidence type="ECO:0000313" key="25">
    <source>
        <dbReference type="EMBL" id="MTD34219.1"/>
    </source>
</evidence>
<evidence type="ECO:0000259" key="24">
    <source>
        <dbReference type="Pfam" id="PF03061"/>
    </source>
</evidence>
<keyword evidence="26" id="KW-1185">Reference proteome</keyword>
<dbReference type="InterPro" id="IPR029069">
    <property type="entry name" value="HotDog_dom_sf"/>
</dbReference>
<dbReference type="InterPro" id="IPR052365">
    <property type="entry name" value="THEM4/THEM5_acyl-CoA_thioest"/>
</dbReference>
<evidence type="ECO:0000256" key="1">
    <source>
        <dbReference type="ARBA" id="ARBA00004170"/>
    </source>
</evidence>
<dbReference type="InterPro" id="IPR006683">
    <property type="entry name" value="Thioestr_dom"/>
</dbReference>
<evidence type="ECO:0000256" key="22">
    <source>
        <dbReference type="ARBA" id="ARBA00048074"/>
    </source>
</evidence>
<dbReference type="GO" id="GO:0016790">
    <property type="term" value="F:thiolester hydrolase activity"/>
    <property type="evidence" value="ECO:0007669"/>
    <property type="project" value="UniProtKB-ARBA"/>
</dbReference>
<dbReference type="AlphaFoldDB" id="A0A844GEX6"/>
<protein>
    <recommendedName>
        <fullName evidence="17">Acyl-coenzyme A thioesterase THEM4</fullName>
        <ecNumber evidence="16">3.1.2.2</ecNumber>
    </recommendedName>
    <alternativeName>
        <fullName evidence="18">Thioesterase superfamily member 4</fullName>
    </alternativeName>
</protein>
<evidence type="ECO:0000256" key="12">
    <source>
        <dbReference type="ARBA" id="ARBA00023273"/>
    </source>
</evidence>
<evidence type="ECO:0000256" key="20">
    <source>
        <dbReference type="ARBA" id="ARBA00047734"/>
    </source>
</evidence>
<evidence type="ECO:0000256" key="5">
    <source>
        <dbReference type="ARBA" id="ARBA00022490"/>
    </source>
</evidence>
<dbReference type="PANTHER" id="PTHR12418:SF19">
    <property type="entry name" value="ACYL-COENZYME A THIOESTERASE THEM4"/>
    <property type="match status" value="1"/>
</dbReference>
<dbReference type="GO" id="GO:0016020">
    <property type="term" value="C:membrane"/>
    <property type="evidence" value="ECO:0007669"/>
    <property type="project" value="UniProtKB-SubCell"/>
</dbReference>
<feature type="domain" description="Thioesterase" evidence="24">
    <location>
        <begin position="57"/>
        <end position="141"/>
    </location>
</feature>
<comment type="catalytic activity">
    <reaction evidence="23">
        <text>tetradecanoyl-CoA + H2O = tetradecanoate + CoA + H(+)</text>
        <dbReference type="Rhea" id="RHEA:40119"/>
        <dbReference type="ChEBI" id="CHEBI:15377"/>
        <dbReference type="ChEBI" id="CHEBI:15378"/>
        <dbReference type="ChEBI" id="CHEBI:30807"/>
        <dbReference type="ChEBI" id="CHEBI:57287"/>
        <dbReference type="ChEBI" id="CHEBI:57385"/>
    </reaction>
    <physiologicalReaction direction="left-to-right" evidence="23">
        <dbReference type="Rhea" id="RHEA:40120"/>
    </physiologicalReaction>
</comment>
<evidence type="ECO:0000256" key="14">
    <source>
        <dbReference type="ARBA" id="ARBA00037002"/>
    </source>
</evidence>
<evidence type="ECO:0000256" key="23">
    <source>
        <dbReference type="ARBA" id="ARBA00048180"/>
    </source>
</evidence>
<evidence type="ECO:0000256" key="9">
    <source>
        <dbReference type="ARBA" id="ARBA00022946"/>
    </source>
</evidence>
<evidence type="ECO:0000313" key="26">
    <source>
        <dbReference type="Proteomes" id="UP000446658"/>
    </source>
</evidence>
<evidence type="ECO:0000256" key="11">
    <source>
        <dbReference type="ARBA" id="ARBA00023136"/>
    </source>
</evidence>
<evidence type="ECO:0000256" key="13">
    <source>
        <dbReference type="ARBA" id="ARBA00035852"/>
    </source>
</evidence>
<evidence type="ECO:0000256" key="17">
    <source>
        <dbReference type="ARBA" id="ARBA00040123"/>
    </source>
</evidence>
<comment type="catalytic activity">
    <reaction evidence="20">
        <text>hexadecanoyl-CoA + H2O = hexadecanoate + CoA + H(+)</text>
        <dbReference type="Rhea" id="RHEA:16645"/>
        <dbReference type="ChEBI" id="CHEBI:7896"/>
        <dbReference type="ChEBI" id="CHEBI:15377"/>
        <dbReference type="ChEBI" id="CHEBI:15378"/>
        <dbReference type="ChEBI" id="CHEBI:57287"/>
        <dbReference type="ChEBI" id="CHEBI:57379"/>
        <dbReference type="EC" id="3.1.2.2"/>
    </reaction>
    <physiologicalReaction direction="left-to-right" evidence="20">
        <dbReference type="Rhea" id="RHEA:16646"/>
    </physiologicalReaction>
</comment>
<dbReference type="SUPFAM" id="SSF54637">
    <property type="entry name" value="Thioesterase/thiol ester dehydrase-isomerase"/>
    <property type="match status" value="1"/>
</dbReference>
<keyword evidence="6" id="KW-0053">Apoptosis</keyword>
<keyword evidence="11" id="KW-0472">Membrane</keyword>
<organism evidence="25 26">
    <name type="scientific">Paludibacterium denitrificans</name>
    <dbReference type="NCBI Taxonomy" id="2675226"/>
    <lineage>
        <taxon>Bacteria</taxon>
        <taxon>Pseudomonadati</taxon>
        <taxon>Pseudomonadota</taxon>
        <taxon>Betaproteobacteria</taxon>
        <taxon>Neisseriales</taxon>
        <taxon>Chromobacteriaceae</taxon>
        <taxon>Paludibacterium</taxon>
    </lineage>
</organism>
<evidence type="ECO:0000256" key="6">
    <source>
        <dbReference type="ARBA" id="ARBA00022703"/>
    </source>
</evidence>
<evidence type="ECO:0000256" key="7">
    <source>
        <dbReference type="ARBA" id="ARBA00022801"/>
    </source>
</evidence>
<dbReference type="Pfam" id="PF03061">
    <property type="entry name" value="4HBT"/>
    <property type="match status" value="1"/>
</dbReference>
<gene>
    <name evidence="25" type="ORF">GKE73_17840</name>
</gene>
<accession>A0A844GEX6</accession>
<dbReference type="Proteomes" id="UP000446658">
    <property type="component" value="Unassembled WGS sequence"/>
</dbReference>
<evidence type="ECO:0000256" key="10">
    <source>
        <dbReference type="ARBA" id="ARBA00023098"/>
    </source>
</evidence>
<dbReference type="EMBL" id="WLYX01000002">
    <property type="protein sequence ID" value="MTD34219.1"/>
    <property type="molecule type" value="Genomic_DNA"/>
</dbReference>
<comment type="catalytic activity">
    <reaction evidence="14">
        <text>(9Z)-octadecenoyl-CoA + H2O = (9Z)-octadecenoate + CoA + H(+)</text>
        <dbReference type="Rhea" id="RHEA:40139"/>
        <dbReference type="ChEBI" id="CHEBI:15377"/>
        <dbReference type="ChEBI" id="CHEBI:15378"/>
        <dbReference type="ChEBI" id="CHEBI:30823"/>
        <dbReference type="ChEBI" id="CHEBI:57287"/>
        <dbReference type="ChEBI" id="CHEBI:57387"/>
    </reaction>
    <physiologicalReaction direction="left-to-right" evidence="14">
        <dbReference type="Rhea" id="RHEA:40140"/>
    </physiologicalReaction>
</comment>
<comment type="catalytic activity">
    <reaction evidence="21">
        <text>decanoyl-CoA + H2O = decanoate + CoA + H(+)</text>
        <dbReference type="Rhea" id="RHEA:40059"/>
        <dbReference type="ChEBI" id="CHEBI:15377"/>
        <dbReference type="ChEBI" id="CHEBI:15378"/>
        <dbReference type="ChEBI" id="CHEBI:27689"/>
        <dbReference type="ChEBI" id="CHEBI:57287"/>
        <dbReference type="ChEBI" id="CHEBI:61430"/>
    </reaction>
    <physiologicalReaction direction="left-to-right" evidence="21">
        <dbReference type="Rhea" id="RHEA:40060"/>
    </physiologicalReaction>
</comment>
<evidence type="ECO:0000256" key="19">
    <source>
        <dbReference type="ARBA" id="ARBA00047588"/>
    </source>
</evidence>
<sequence length="169" mass="18859">MSEQFASLQDQVAPDGICFGCGSKNHHGLQIKSHWDADKKHVIARIQPRDEFTGWPGLVYGGYLAMLIDCHSNWTVMANHYRHEERQPGSLPKIDCVTANLNINYKRPTPMGVELSLRARVEGEVGRKTRVICEIWAGNTLTVTADSIFVRVDTAMLKDKAHGSITQEG</sequence>
<comment type="catalytic activity">
    <reaction evidence="19">
        <text>octanoyl-CoA + H2O = octanoate + CoA + H(+)</text>
        <dbReference type="Rhea" id="RHEA:30143"/>
        <dbReference type="ChEBI" id="CHEBI:15377"/>
        <dbReference type="ChEBI" id="CHEBI:15378"/>
        <dbReference type="ChEBI" id="CHEBI:25646"/>
        <dbReference type="ChEBI" id="CHEBI:57287"/>
        <dbReference type="ChEBI" id="CHEBI:57386"/>
    </reaction>
    <physiologicalReaction direction="left-to-right" evidence="19">
        <dbReference type="Rhea" id="RHEA:30144"/>
    </physiologicalReaction>
</comment>
<dbReference type="GO" id="GO:0005737">
    <property type="term" value="C:cytoplasm"/>
    <property type="evidence" value="ECO:0007669"/>
    <property type="project" value="UniProtKB-SubCell"/>
</dbReference>
<dbReference type="PANTHER" id="PTHR12418">
    <property type="entry name" value="ACYL-COENZYME A THIOESTERASE THEM4"/>
    <property type="match status" value="1"/>
</dbReference>
<comment type="subcellular location">
    <subcellularLocation>
        <location evidence="3">Cell projection</location>
        <location evidence="3">Ruffle membrane</location>
    </subcellularLocation>
    <subcellularLocation>
        <location evidence="2">Cytoplasm</location>
    </subcellularLocation>
    <subcellularLocation>
        <location evidence="1">Membrane</location>
        <topology evidence="1">Peripheral membrane protein</topology>
    </subcellularLocation>
</comment>
<dbReference type="GO" id="GO:0006631">
    <property type="term" value="P:fatty acid metabolic process"/>
    <property type="evidence" value="ECO:0007669"/>
    <property type="project" value="UniProtKB-KW"/>
</dbReference>
<evidence type="ECO:0000256" key="16">
    <source>
        <dbReference type="ARBA" id="ARBA00038848"/>
    </source>
</evidence>
<keyword evidence="4" id="KW-1003">Cell membrane</keyword>
<keyword evidence="9" id="KW-0809">Transit peptide</keyword>
<comment type="caution">
    <text evidence="25">The sequence shown here is derived from an EMBL/GenBank/DDBJ whole genome shotgun (WGS) entry which is preliminary data.</text>
</comment>
<keyword evidence="5" id="KW-0963">Cytoplasm</keyword>
<evidence type="ECO:0000256" key="4">
    <source>
        <dbReference type="ARBA" id="ARBA00022475"/>
    </source>
</evidence>
<comment type="similarity">
    <text evidence="15">Belongs to the THEM4/THEM5 thioesterase family.</text>
</comment>
<evidence type="ECO:0000256" key="8">
    <source>
        <dbReference type="ARBA" id="ARBA00022832"/>
    </source>
</evidence>
<dbReference type="Gene3D" id="3.10.129.10">
    <property type="entry name" value="Hotdog Thioesterase"/>
    <property type="match status" value="1"/>
</dbReference>
<dbReference type="RefSeq" id="WP_230371663.1">
    <property type="nucleotide sequence ID" value="NZ_WLYX01000002.1"/>
</dbReference>
<name>A0A844GEX6_9NEIS</name>